<protein>
    <submittedName>
        <fullName evidence="2">Uncharacterized protein</fullName>
    </submittedName>
</protein>
<dbReference type="Proteomes" id="UP000199492">
    <property type="component" value="Unassembled WGS sequence"/>
</dbReference>
<name>A0A1G8G589_9FLAO</name>
<dbReference type="RefSeq" id="WP_175455611.1">
    <property type="nucleotide sequence ID" value="NZ_FNCZ01000005.1"/>
</dbReference>
<organism evidence="2 3">
    <name type="scientific">Winogradskyella thalassocola</name>
    <dbReference type="NCBI Taxonomy" id="262004"/>
    <lineage>
        <taxon>Bacteria</taxon>
        <taxon>Pseudomonadati</taxon>
        <taxon>Bacteroidota</taxon>
        <taxon>Flavobacteriia</taxon>
        <taxon>Flavobacteriales</taxon>
        <taxon>Flavobacteriaceae</taxon>
        <taxon>Winogradskyella</taxon>
    </lineage>
</organism>
<gene>
    <name evidence="2" type="ORF">SAMN04489796_105101</name>
</gene>
<proteinExistence type="predicted"/>
<accession>A0A1G8G589</accession>
<evidence type="ECO:0000313" key="2">
    <source>
        <dbReference type="EMBL" id="SDH89598.1"/>
    </source>
</evidence>
<evidence type="ECO:0000256" key="1">
    <source>
        <dbReference type="SAM" id="Phobius"/>
    </source>
</evidence>
<evidence type="ECO:0000313" key="3">
    <source>
        <dbReference type="Proteomes" id="UP000199492"/>
    </source>
</evidence>
<dbReference type="AlphaFoldDB" id="A0A1G8G589"/>
<dbReference type="EMBL" id="FNCZ01000005">
    <property type="protein sequence ID" value="SDH89598.1"/>
    <property type="molecule type" value="Genomic_DNA"/>
</dbReference>
<keyword evidence="1" id="KW-1133">Transmembrane helix</keyword>
<reference evidence="3" key="1">
    <citation type="submission" date="2016-10" db="EMBL/GenBank/DDBJ databases">
        <authorList>
            <person name="Varghese N."/>
            <person name="Submissions S."/>
        </authorList>
    </citation>
    <scope>NUCLEOTIDE SEQUENCE [LARGE SCALE GENOMIC DNA]</scope>
    <source>
        <strain evidence="3">DSM 15363</strain>
    </source>
</reference>
<sequence length="50" mass="5769">MKFVKEEEDESRDYILQKDTKTKFGAKIIILILIVLVGAVVASGIHFKWF</sequence>
<keyword evidence="1" id="KW-0472">Membrane</keyword>
<dbReference type="STRING" id="262004.SAMN04489796_105101"/>
<keyword evidence="1" id="KW-0812">Transmembrane</keyword>
<keyword evidence="3" id="KW-1185">Reference proteome</keyword>
<feature type="transmembrane region" description="Helical" evidence="1">
    <location>
        <begin position="28"/>
        <end position="47"/>
    </location>
</feature>